<reference evidence="3 4" key="1">
    <citation type="submission" date="2023-09" db="EMBL/GenBank/DDBJ databases">
        <authorList>
            <person name="Qi X."/>
        </authorList>
    </citation>
    <scope>NUCLEOTIDE SEQUENCE [LARGE SCALE GENOMIC DNA]</scope>
    <source>
        <strain evidence="3 4">S1-1</strain>
    </source>
</reference>
<keyword evidence="4" id="KW-1185">Reference proteome</keyword>
<sequence>MKLLLICPSLKNSGPINVVLSLIKNINPKLFKITVIYFFSDSAEYKQILQDKGVKFVRLDGSLIHRAFSLYQQIKIIKPDVIHSHCLLPDALVWLLSPFISSRKLTTIHCNLLEDYRTEYPLIKGYIYYKLHKIFLKNFNKVVTVSKSAGGCLDNIETYTIYNGVDSLAQNEQKIFKAENINFVFLGRLIPRKNVMFLVKAIEELKNKYDLRVTVEIFGDGPEFDELKEQASSDFIFHGFIDNPLNLISKESILVNPSYSEGMPMAVLEFISLGLPVLLSNISSHQELKDKIQSGVEIFDLSFESFEEAYLKIIKDNKTLNFNKQEMLENFNLNFSSDAMVQSYSAIYEQLSS</sequence>
<dbReference type="GO" id="GO:0016757">
    <property type="term" value="F:glycosyltransferase activity"/>
    <property type="evidence" value="ECO:0007669"/>
    <property type="project" value="UniProtKB-KW"/>
</dbReference>
<dbReference type="CDD" id="cd03801">
    <property type="entry name" value="GT4_PimA-like"/>
    <property type="match status" value="1"/>
</dbReference>
<name>A0ABZ0GU60_9GAMM</name>
<dbReference type="Pfam" id="PF13439">
    <property type="entry name" value="Glyco_transf_4"/>
    <property type="match status" value="1"/>
</dbReference>
<accession>A0ABZ0GU60</accession>
<organism evidence="3 4">
    <name type="scientific">Thalassotalea fonticola</name>
    <dbReference type="NCBI Taxonomy" id="3065649"/>
    <lineage>
        <taxon>Bacteria</taxon>
        <taxon>Pseudomonadati</taxon>
        <taxon>Pseudomonadota</taxon>
        <taxon>Gammaproteobacteria</taxon>
        <taxon>Alteromonadales</taxon>
        <taxon>Colwelliaceae</taxon>
        <taxon>Thalassotalea</taxon>
    </lineage>
</organism>
<dbReference type="Proteomes" id="UP001301442">
    <property type="component" value="Chromosome"/>
</dbReference>
<evidence type="ECO:0000313" key="4">
    <source>
        <dbReference type="Proteomes" id="UP001301442"/>
    </source>
</evidence>
<dbReference type="PANTHER" id="PTHR12526:SF630">
    <property type="entry name" value="GLYCOSYLTRANSFERASE"/>
    <property type="match status" value="1"/>
</dbReference>
<evidence type="ECO:0000313" key="3">
    <source>
        <dbReference type="EMBL" id="WOH38977.1"/>
    </source>
</evidence>
<dbReference type="RefSeq" id="WP_348397743.1">
    <property type="nucleotide sequence ID" value="NZ_CP136600.1"/>
</dbReference>
<keyword evidence="3" id="KW-0328">Glycosyltransferase</keyword>
<protein>
    <submittedName>
        <fullName evidence="3">Glycosyltransferase family 4 protein</fullName>
        <ecNumber evidence="3">2.4.-.-</ecNumber>
    </submittedName>
</protein>
<proteinExistence type="predicted"/>
<dbReference type="SUPFAM" id="SSF53756">
    <property type="entry name" value="UDP-Glycosyltransferase/glycogen phosphorylase"/>
    <property type="match status" value="1"/>
</dbReference>
<dbReference type="PANTHER" id="PTHR12526">
    <property type="entry name" value="GLYCOSYLTRANSFERASE"/>
    <property type="match status" value="1"/>
</dbReference>
<feature type="domain" description="Glycosyltransferase subfamily 4-like N-terminal" evidence="2">
    <location>
        <begin position="18"/>
        <end position="166"/>
    </location>
</feature>
<keyword evidence="3" id="KW-0808">Transferase</keyword>
<dbReference type="EMBL" id="CP136600">
    <property type="protein sequence ID" value="WOH38977.1"/>
    <property type="molecule type" value="Genomic_DNA"/>
</dbReference>
<dbReference type="Gene3D" id="3.40.50.2000">
    <property type="entry name" value="Glycogen Phosphorylase B"/>
    <property type="match status" value="2"/>
</dbReference>
<dbReference type="InterPro" id="IPR001296">
    <property type="entry name" value="Glyco_trans_1"/>
</dbReference>
<dbReference type="Pfam" id="PF00534">
    <property type="entry name" value="Glycos_transf_1"/>
    <property type="match status" value="1"/>
</dbReference>
<dbReference type="InterPro" id="IPR028098">
    <property type="entry name" value="Glyco_trans_4-like_N"/>
</dbReference>
<dbReference type="EC" id="2.4.-.-" evidence="3"/>
<gene>
    <name evidence="3" type="ORF">RI844_07085</name>
</gene>
<evidence type="ECO:0000259" key="2">
    <source>
        <dbReference type="Pfam" id="PF13439"/>
    </source>
</evidence>
<evidence type="ECO:0000259" key="1">
    <source>
        <dbReference type="Pfam" id="PF00534"/>
    </source>
</evidence>
<feature type="domain" description="Glycosyl transferase family 1" evidence="1">
    <location>
        <begin position="174"/>
        <end position="320"/>
    </location>
</feature>